<dbReference type="UniPathway" id="UPA00262">
    <property type="reaction ID" value="UER00222"/>
</dbReference>
<dbReference type="EC" id="1.3.1.76" evidence="2"/>
<dbReference type="Pfam" id="PF13241">
    <property type="entry name" value="NAD_binding_7"/>
    <property type="match status" value="1"/>
</dbReference>
<dbReference type="Pfam" id="PF14824">
    <property type="entry name" value="Sirohm_synth_M"/>
    <property type="match status" value="1"/>
</dbReference>
<evidence type="ECO:0000256" key="3">
    <source>
        <dbReference type="ARBA" id="ARBA00023002"/>
    </source>
</evidence>
<dbReference type="GO" id="GO:0019354">
    <property type="term" value="P:siroheme biosynthetic process"/>
    <property type="evidence" value="ECO:0007669"/>
    <property type="project" value="UniProtKB-UniPathway"/>
</dbReference>
<dbReference type="PANTHER" id="PTHR35330">
    <property type="entry name" value="SIROHEME BIOSYNTHESIS PROTEIN MET8"/>
    <property type="match status" value="1"/>
</dbReference>
<comment type="catalytic activity">
    <reaction evidence="6">
        <text>precorrin-2 + NAD(+) = sirohydrochlorin + NADH + 2 H(+)</text>
        <dbReference type="Rhea" id="RHEA:15613"/>
        <dbReference type="ChEBI" id="CHEBI:15378"/>
        <dbReference type="ChEBI" id="CHEBI:57540"/>
        <dbReference type="ChEBI" id="CHEBI:57945"/>
        <dbReference type="ChEBI" id="CHEBI:58351"/>
        <dbReference type="ChEBI" id="CHEBI:58827"/>
        <dbReference type="EC" id="1.3.1.76"/>
    </reaction>
</comment>
<proteinExistence type="predicted"/>
<dbReference type="InterPro" id="IPR036291">
    <property type="entry name" value="NAD(P)-bd_dom_sf"/>
</dbReference>
<gene>
    <name evidence="9" type="primary">sirC</name>
    <name evidence="9" type="ORF">Mcate_00276</name>
</gene>
<comment type="caution">
    <text evidence="9">The sequence shown here is derived from an EMBL/GenBank/DDBJ whole genome shotgun (WGS) entry which is preliminary data.</text>
</comment>
<evidence type="ECO:0000313" key="9">
    <source>
        <dbReference type="EMBL" id="RIH79637.1"/>
    </source>
</evidence>
<feature type="domain" description="Sirohaem synthase dimerisation" evidence="7">
    <location>
        <begin position="149"/>
        <end position="202"/>
    </location>
</feature>
<dbReference type="InterPro" id="IPR042518">
    <property type="entry name" value="SirC_C"/>
</dbReference>
<sequence length="221" mass="24726">MLNLQGKKVLFIGGGLETASKVQKLLEQGAWVRLVSPLYHPELAQALHQGLLEWQQRSYTYGDLAGFTLCFSHPVDPSLNSIIAQEAKERGVWLNAVDDPAHCDFILPSVHRQGDLVLAVSTSGVAPALAVRIRERLAAEYGPEYAEYLELLRSFRPLVKQAYPHSFEARKAAWYRMIDSEALDLVFLGERERARAVLLQSLYDPNSVRQMGKPTPSVEVV</sequence>
<evidence type="ECO:0000259" key="8">
    <source>
        <dbReference type="Pfam" id="PF14824"/>
    </source>
</evidence>
<evidence type="ECO:0000259" key="7">
    <source>
        <dbReference type="Pfam" id="PF10414"/>
    </source>
</evidence>
<dbReference type="Proteomes" id="UP000266089">
    <property type="component" value="Unassembled WGS sequence"/>
</dbReference>
<dbReference type="GO" id="GO:0004325">
    <property type="term" value="F:ferrochelatase activity"/>
    <property type="evidence" value="ECO:0007669"/>
    <property type="project" value="InterPro"/>
</dbReference>
<dbReference type="InterPro" id="IPR019478">
    <property type="entry name" value="Sirohaem_synthase_dimer_dom"/>
</dbReference>
<dbReference type="Gene3D" id="3.40.50.720">
    <property type="entry name" value="NAD(P)-binding Rossmann-like Domain"/>
    <property type="match status" value="1"/>
</dbReference>
<evidence type="ECO:0000256" key="4">
    <source>
        <dbReference type="ARBA" id="ARBA00023027"/>
    </source>
</evidence>
<dbReference type="Pfam" id="PF10414">
    <property type="entry name" value="CysG_dimeriser"/>
    <property type="match status" value="1"/>
</dbReference>
<accession>A0A399E4I2</accession>
<dbReference type="EMBL" id="QWKX01000004">
    <property type="protein sequence ID" value="RIH79637.1"/>
    <property type="molecule type" value="Genomic_DNA"/>
</dbReference>
<comment type="pathway">
    <text evidence="1">Porphyrin-containing compound metabolism; siroheme biosynthesis; sirohydrochlorin from precorrin-2: step 1/1.</text>
</comment>
<keyword evidence="5" id="KW-0627">Porphyrin biosynthesis</keyword>
<evidence type="ECO:0000256" key="6">
    <source>
        <dbReference type="ARBA" id="ARBA00047561"/>
    </source>
</evidence>
<protein>
    <recommendedName>
        <fullName evidence="2">precorrin-2 dehydrogenase</fullName>
        <ecNumber evidence="2">1.3.1.76</ecNumber>
    </recommendedName>
</protein>
<dbReference type="AlphaFoldDB" id="A0A399E4I2"/>
<feature type="domain" description="Siroheme synthase central" evidence="8">
    <location>
        <begin position="113"/>
        <end position="139"/>
    </location>
</feature>
<keyword evidence="3 9" id="KW-0560">Oxidoreductase</keyword>
<dbReference type="Gene3D" id="1.10.8.610">
    <property type="entry name" value="SirC, precorrin-2 dehydrogenase, C-terminal helical domain-like"/>
    <property type="match status" value="1"/>
</dbReference>
<dbReference type="InterPro" id="IPR028161">
    <property type="entry name" value="Met8-like"/>
</dbReference>
<dbReference type="PANTHER" id="PTHR35330:SF1">
    <property type="entry name" value="SIROHEME BIOSYNTHESIS PROTEIN MET8"/>
    <property type="match status" value="1"/>
</dbReference>
<dbReference type="SUPFAM" id="SSF75615">
    <property type="entry name" value="Siroheme synthase middle domains-like"/>
    <property type="match status" value="1"/>
</dbReference>
<dbReference type="GO" id="GO:0043115">
    <property type="term" value="F:precorrin-2 dehydrogenase activity"/>
    <property type="evidence" value="ECO:0007669"/>
    <property type="project" value="UniProtKB-EC"/>
</dbReference>
<dbReference type="OrthoDB" id="9773765at2"/>
<dbReference type="InterPro" id="IPR006367">
    <property type="entry name" value="Sirohaem_synthase_N"/>
</dbReference>
<evidence type="ECO:0000256" key="1">
    <source>
        <dbReference type="ARBA" id="ARBA00005010"/>
    </source>
</evidence>
<dbReference type="SUPFAM" id="SSF51735">
    <property type="entry name" value="NAD(P)-binding Rossmann-fold domains"/>
    <property type="match status" value="1"/>
</dbReference>
<organism evidence="9 10">
    <name type="scientific">Meiothermus taiwanensis</name>
    <dbReference type="NCBI Taxonomy" id="172827"/>
    <lineage>
        <taxon>Bacteria</taxon>
        <taxon>Thermotogati</taxon>
        <taxon>Deinococcota</taxon>
        <taxon>Deinococci</taxon>
        <taxon>Thermales</taxon>
        <taxon>Thermaceae</taxon>
        <taxon>Meiothermus</taxon>
    </lineage>
</organism>
<name>A0A399E4I2_9DEIN</name>
<reference evidence="9 10" key="1">
    <citation type="submission" date="2018-08" db="EMBL/GenBank/DDBJ databases">
        <title>Meiothermus cateniformans JCM 15151 genome sequencing project.</title>
        <authorList>
            <person name="Da Costa M.S."/>
            <person name="Albuquerque L."/>
            <person name="Raposo P."/>
            <person name="Froufe H.J.C."/>
            <person name="Barroso C.S."/>
            <person name="Egas C."/>
        </authorList>
    </citation>
    <scope>NUCLEOTIDE SEQUENCE [LARGE SCALE GENOMIC DNA]</scope>
    <source>
        <strain evidence="9 10">JCM 15151</strain>
    </source>
</reference>
<dbReference type="NCBIfam" id="TIGR01470">
    <property type="entry name" value="cysG_Nterm"/>
    <property type="match status" value="1"/>
</dbReference>
<keyword evidence="4" id="KW-0520">NAD</keyword>
<evidence type="ECO:0000313" key="10">
    <source>
        <dbReference type="Proteomes" id="UP000266089"/>
    </source>
</evidence>
<dbReference type="InterPro" id="IPR028281">
    <property type="entry name" value="Sirohaem_synthase_central"/>
</dbReference>
<evidence type="ECO:0000256" key="2">
    <source>
        <dbReference type="ARBA" id="ARBA00012400"/>
    </source>
</evidence>
<evidence type="ECO:0000256" key="5">
    <source>
        <dbReference type="ARBA" id="ARBA00023244"/>
    </source>
</evidence>